<reference evidence="6 7" key="1">
    <citation type="journal article" date="2019" name="Nat. Ecol. Evol.">
        <title>Megaphylogeny resolves global patterns of mushroom evolution.</title>
        <authorList>
            <person name="Varga T."/>
            <person name="Krizsan K."/>
            <person name="Foldi C."/>
            <person name="Dima B."/>
            <person name="Sanchez-Garcia M."/>
            <person name="Sanchez-Ramirez S."/>
            <person name="Szollosi G.J."/>
            <person name="Szarkandi J.G."/>
            <person name="Papp V."/>
            <person name="Albert L."/>
            <person name="Andreopoulos W."/>
            <person name="Angelini C."/>
            <person name="Antonin V."/>
            <person name="Barry K.W."/>
            <person name="Bougher N.L."/>
            <person name="Buchanan P."/>
            <person name="Buyck B."/>
            <person name="Bense V."/>
            <person name="Catcheside P."/>
            <person name="Chovatia M."/>
            <person name="Cooper J."/>
            <person name="Damon W."/>
            <person name="Desjardin D."/>
            <person name="Finy P."/>
            <person name="Geml J."/>
            <person name="Haridas S."/>
            <person name="Hughes K."/>
            <person name="Justo A."/>
            <person name="Karasinski D."/>
            <person name="Kautmanova I."/>
            <person name="Kiss B."/>
            <person name="Kocsube S."/>
            <person name="Kotiranta H."/>
            <person name="LaButti K.M."/>
            <person name="Lechner B.E."/>
            <person name="Liimatainen K."/>
            <person name="Lipzen A."/>
            <person name="Lukacs Z."/>
            <person name="Mihaltcheva S."/>
            <person name="Morgado L.N."/>
            <person name="Niskanen T."/>
            <person name="Noordeloos M.E."/>
            <person name="Ohm R.A."/>
            <person name="Ortiz-Santana B."/>
            <person name="Ovrebo C."/>
            <person name="Racz N."/>
            <person name="Riley R."/>
            <person name="Savchenko A."/>
            <person name="Shiryaev A."/>
            <person name="Soop K."/>
            <person name="Spirin V."/>
            <person name="Szebenyi C."/>
            <person name="Tomsovsky M."/>
            <person name="Tulloss R.E."/>
            <person name="Uehling J."/>
            <person name="Grigoriev I.V."/>
            <person name="Vagvolgyi C."/>
            <person name="Papp T."/>
            <person name="Martin F.M."/>
            <person name="Miettinen O."/>
            <person name="Hibbett D.S."/>
            <person name="Nagy L.G."/>
        </authorList>
    </citation>
    <scope>NUCLEOTIDE SEQUENCE [LARGE SCALE GENOMIC DNA]</scope>
    <source>
        <strain evidence="6 7">FP101781</strain>
    </source>
</reference>
<sequence>ASQLLSYLFTYGLQGILLVQVYNYYLSFPNDRLFWKVLVYLVLFAELIQTILATIDAFRIFSSGWGKFQLLDDLNLLFLTPVMSASIGLVCHCVFAYRIYSLSHSKMACLAIILLALLACASGLAFGIKISISGRLSQVIHARYIYLTCGLWNGGGAVCDIAIAALMTFYLSRSSTGYRSTDVLLTRIIRLTIETGVLTATASLASAILFIGYRDNFKVSIY</sequence>
<dbReference type="STRING" id="71717.A0A4Y7TCV2"/>
<dbReference type="SUPFAM" id="SSF54821">
    <property type="entry name" value="Ribosomal protein S3 C-terminal domain"/>
    <property type="match status" value="1"/>
</dbReference>
<keyword evidence="7" id="KW-1185">Reference proteome</keyword>
<dbReference type="OrthoDB" id="2536347at2759"/>
<keyword evidence="3" id="KW-0687">Ribonucleoprotein</keyword>
<dbReference type="PANTHER" id="PTHR40465">
    <property type="entry name" value="CHROMOSOME 1, WHOLE GENOME SHOTGUN SEQUENCE"/>
    <property type="match status" value="1"/>
</dbReference>
<feature type="non-terminal residue" evidence="6">
    <location>
        <position position="222"/>
    </location>
</feature>
<feature type="transmembrane region" description="Helical" evidence="4">
    <location>
        <begin position="75"/>
        <end position="97"/>
    </location>
</feature>
<comment type="caution">
    <text evidence="6">The sequence shown here is derived from an EMBL/GenBank/DDBJ whole genome shotgun (WGS) entry which is preliminary data.</text>
</comment>
<dbReference type="EMBL" id="QPFP01000017">
    <property type="protein sequence ID" value="TEB31841.1"/>
    <property type="molecule type" value="Genomic_DNA"/>
</dbReference>
<dbReference type="InterPro" id="IPR045339">
    <property type="entry name" value="DUF6534"/>
</dbReference>
<dbReference type="PANTHER" id="PTHR40465:SF1">
    <property type="entry name" value="DUF6534 DOMAIN-CONTAINING PROTEIN"/>
    <property type="match status" value="1"/>
</dbReference>
<evidence type="ECO:0000256" key="2">
    <source>
        <dbReference type="ARBA" id="ARBA00022980"/>
    </source>
</evidence>
<keyword evidence="2" id="KW-0689">Ribosomal protein</keyword>
<dbReference type="GO" id="GO:1990904">
    <property type="term" value="C:ribonucleoprotein complex"/>
    <property type="evidence" value="ECO:0007669"/>
    <property type="project" value="UniProtKB-KW"/>
</dbReference>
<evidence type="ECO:0000313" key="6">
    <source>
        <dbReference type="EMBL" id="TEB31841.1"/>
    </source>
</evidence>
<feature type="transmembrane region" description="Helical" evidence="4">
    <location>
        <begin position="6"/>
        <end position="25"/>
    </location>
</feature>
<evidence type="ECO:0000313" key="7">
    <source>
        <dbReference type="Proteomes" id="UP000298030"/>
    </source>
</evidence>
<keyword evidence="4" id="KW-0812">Transmembrane</keyword>
<evidence type="ECO:0000256" key="4">
    <source>
        <dbReference type="SAM" id="Phobius"/>
    </source>
</evidence>
<accession>A0A4Y7TCV2</accession>
<proteinExistence type="inferred from homology"/>
<evidence type="ECO:0000256" key="1">
    <source>
        <dbReference type="ARBA" id="ARBA00010761"/>
    </source>
</evidence>
<evidence type="ECO:0000256" key="3">
    <source>
        <dbReference type="ARBA" id="ARBA00023274"/>
    </source>
</evidence>
<dbReference type="GO" id="GO:0005840">
    <property type="term" value="C:ribosome"/>
    <property type="evidence" value="ECO:0007669"/>
    <property type="project" value="UniProtKB-KW"/>
</dbReference>
<feature type="transmembrane region" description="Helical" evidence="4">
    <location>
        <begin position="191"/>
        <end position="213"/>
    </location>
</feature>
<feature type="transmembrane region" description="Helical" evidence="4">
    <location>
        <begin position="37"/>
        <end position="55"/>
    </location>
</feature>
<protein>
    <recommendedName>
        <fullName evidence="5">DUF6534 domain-containing protein</fullName>
    </recommendedName>
</protein>
<feature type="transmembrane region" description="Helical" evidence="4">
    <location>
        <begin position="144"/>
        <end position="171"/>
    </location>
</feature>
<comment type="similarity">
    <text evidence="1">Belongs to the universal ribosomal protein uS3 family.</text>
</comment>
<organism evidence="6 7">
    <name type="scientific">Coprinellus micaceus</name>
    <name type="common">Glistening ink-cap mushroom</name>
    <name type="synonym">Coprinus micaceus</name>
    <dbReference type="NCBI Taxonomy" id="71717"/>
    <lineage>
        <taxon>Eukaryota</taxon>
        <taxon>Fungi</taxon>
        <taxon>Dikarya</taxon>
        <taxon>Basidiomycota</taxon>
        <taxon>Agaricomycotina</taxon>
        <taxon>Agaricomycetes</taxon>
        <taxon>Agaricomycetidae</taxon>
        <taxon>Agaricales</taxon>
        <taxon>Agaricineae</taxon>
        <taxon>Psathyrellaceae</taxon>
        <taxon>Coprinellus</taxon>
    </lineage>
</organism>
<dbReference type="InterPro" id="IPR036419">
    <property type="entry name" value="Ribosomal_S3_C_sf"/>
</dbReference>
<evidence type="ECO:0000259" key="5">
    <source>
        <dbReference type="Pfam" id="PF20152"/>
    </source>
</evidence>
<keyword evidence="4" id="KW-1133">Transmembrane helix</keyword>
<dbReference type="Proteomes" id="UP000298030">
    <property type="component" value="Unassembled WGS sequence"/>
</dbReference>
<gene>
    <name evidence="6" type="ORF">FA13DRAFT_1614076</name>
</gene>
<dbReference type="AlphaFoldDB" id="A0A4Y7TCV2"/>
<feature type="transmembrane region" description="Helical" evidence="4">
    <location>
        <begin position="109"/>
        <end position="132"/>
    </location>
</feature>
<name>A0A4Y7TCV2_COPMI</name>
<feature type="non-terminal residue" evidence="6">
    <location>
        <position position="1"/>
    </location>
</feature>
<keyword evidence="4" id="KW-0472">Membrane</keyword>
<dbReference type="Pfam" id="PF20152">
    <property type="entry name" value="DUF6534"/>
    <property type="match status" value="1"/>
</dbReference>
<feature type="domain" description="DUF6534" evidence="5">
    <location>
        <begin position="157"/>
        <end position="216"/>
    </location>
</feature>